<evidence type="ECO:0000313" key="11">
    <source>
        <dbReference type="Proteomes" id="UP001501414"/>
    </source>
</evidence>
<feature type="transmembrane region" description="Helical" evidence="8">
    <location>
        <begin position="280"/>
        <end position="301"/>
    </location>
</feature>
<feature type="transmembrane region" description="Helical" evidence="8">
    <location>
        <begin position="51"/>
        <end position="70"/>
    </location>
</feature>
<feature type="region of interest" description="Disordered" evidence="7">
    <location>
        <begin position="1"/>
        <end position="32"/>
    </location>
</feature>
<keyword evidence="5 8" id="KW-1133">Transmembrane helix</keyword>
<evidence type="ECO:0000256" key="7">
    <source>
        <dbReference type="SAM" id="MobiDB-lite"/>
    </source>
</evidence>
<dbReference type="Gene3D" id="1.20.1250.20">
    <property type="entry name" value="MFS general substrate transporter like domains"/>
    <property type="match status" value="1"/>
</dbReference>
<evidence type="ECO:0000256" key="8">
    <source>
        <dbReference type="SAM" id="Phobius"/>
    </source>
</evidence>
<dbReference type="Pfam" id="PF00083">
    <property type="entry name" value="Sugar_tr"/>
    <property type="match status" value="1"/>
</dbReference>
<reference evidence="11" key="1">
    <citation type="journal article" date="2019" name="Int. J. Syst. Evol. Microbiol.">
        <title>The Global Catalogue of Microorganisms (GCM) 10K type strain sequencing project: providing services to taxonomists for standard genome sequencing and annotation.</title>
        <authorList>
            <consortium name="The Broad Institute Genomics Platform"/>
            <consortium name="The Broad Institute Genome Sequencing Center for Infectious Disease"/>
            <person name="Wu L."/>
            <person name="Ma J."/>
        </authorList>
    </citation>
    <scope>NUCLEOTIDE SEQUENCE [LARGE SCALE GENOMIC DNA]</scope>
    <source>
        <strain evidence="11">JCM 11896</strain>
    </source>
</reference>
<keyword evidence="6 8" id="KW-0472">Membrane</keyword>
<dbReference type="PROSITE" id="PS50850">
    <property type="entry name" value="MFS"/>
    <property type="match status" value="1"/>
</dbReference>
<accession>A0ABP4I3M5</accession>
<dbReference type="InterPro" id="IPR036259">
    <property type="entry name" value="MFS_trans_sf"/>
</dbReference>
<proteinExistence type="predicted"/>
<feature type="transmembrane region" description="Helical" evidence="8">
    <location>
        <begin position="400"/>
        <end position="427"/>
    </location>
</feature>
<keyword evidence="4 8" id="KW-0812">Transmembrane</keyword>
<feature type="transmembrane region" description="Helical" evidence="8">
    <location>
        <begin position="433"/>
        <end position="453"/>
    </location>
</feature>
<evidence type="ECO:0000256" key="1">
    <source>
        <dbReference type="ARBA" id="ARBA00004651"/>
    </source>
</evidence>
<evidence type="ECO:0000256" key="6">
    <source>
        <dbReference type="ARBA" id="ARBA00023136"/>
    </source>
</evidence>
<dbReference type="SUPFAM" id="SSF103473">
    <property type="entry name" value="MFS general substrate transporter"/>
    <property type="match status" value="1"/>
</dbReference>
<feature type="transmembrane region" description="Helical" evidence="8">
    <location>
        <begin position="366"/>
        <end position="388"/>
    </location>
</feature>
<evidence type="ECO:0000256" key="2">
    <source>
        <dbReference type="ARBA" id="ARBA00022448"/>
    </source>
</evidence>
<dbReference type="Proteomes" id="UP001501414">
    <property type="component" value="Unassembled WGS sequence"/>
</dbReference>
<feature type="domain" description="Major facilitator superfamily (MFS) profile" evidence="9">
    <location>
        <begin position="39"/>
        <end position="459"/>
    </location>
</feature>
<organism evidence="10 11">
    <name type="scientific">Pseudonocardia kongjuensis</name>
    <dbReference type="NCBI Taxonomy" id="102227"/>
    <lineage>
        <taxon>Bacteria</taxon>
        <taxon>Bacillati</taxon>
        <taxon>Actinomycetota</taxon>
        <taxon>Actinomycetes</taxon>
        <taxon>Pseudonocardiales</taxon>
        <taxon>Pseudonocardiaceae</taxon>
        <taxon>Pseudonocardia</taxon>
    </lineage>
</organism>
<evidence type="ECO:0000313" key="10">
    <source>
        <dbReference type="EMBL" id="GAA1379927.1"/>
    </source>
</evidence>
<dbReference type="CDD" id="cd17369">
    <property type="entry name" value="MFS_ShiA_like"/>
    <property type="match status" value="1"/>
</dbReference>
<gene>
    <name evidence="10" type="ORF">GCM10009613_03370</name>
</gene>
<dbReference type="InterPro" id="IPR020846">
    <property type="entry name" value="MFS_dom"/>
</dbReference>
<comment type="subcellular location">
    <subcellularLocation>
        <location evidence="1">Cell membrane</location>
        <topology evidence="1">Multi-pass membrane protein</topology>
    </subcellularLocation>
</comment>
<feature type="compositionally biased region" description="Low complexity" evidence="7">
    <location>
        <begin position="1"/>
        <end position="10"/>
    </location>
</feature>
<sequence>MSPIPSSAGPEGPGSPSGGAPHEGAATDELPPTAQPKRAALAAWVGSALEYYDFFIYGTAAALVFNRVFFPDTSPVAGTLLALATFGFGYVARPLGAVLFGHIGDRMGRKKVLVATLLLMGGATLAIGFLPSYEQVGALAPALLVTCRLLQGLSAGGEQAGANSMTLEHSPQHRRAFFTSFTLSGTQAGQILATAVFLPVALLPEEALLSWGWRVPFWASVLVLIAGVLIRRTLHETPVFENELADDRRTAADGAPAPSKKEQLPIAALVRGHWPNLLRVTLAATVASVSTLMTVFALSFAVNTVGLERSTMLWVVVSANVVALGAIPLFATLADRIGRRPVFIGGALGSAVMLAAYLWAVSTGDWVMIFATGILLSGVVYSAANGVWPSLYGEMFPARVRLTGMAVGTQLGFALGGFAPTIATALAGDSAAGWYPVAVFGAVICVVAAASAYSARETAHLSMAEIETVQDRTREPARV</sequence>
<evidence type="ECO:0000256" key="4">
    <source>
        <dbReference type="ARBA" id="ARBA00022692"/>
    </source>
</evidence>
<feature type="transmembrane region" description="Helical" evidence="8">
    <location>
        <begin position="112"/>
        <end position="130"/>
    </location>
</feature>
<evidence type="ECO:0000256" key="3">
    <source>
        <dbReference type="ARBA" id="ARBA00022475"/>
    </source>
</evidence>
<feature type="transmembrane region" description="Helical" evidence="8">
    <location>
        <begin position="341"/>
        <end position="360"/>
    </location>
</feature>
<dbReference type="PANTHER" id="PTHR43045">
    <property type="entry name" value="SHIKIMATE TRANSPORTER"/>
    <property type="match status" value="1"/>
</dbReference>
<dbReference type="RefSeq" id="WP_344017748.1">
    <property type="nucleotide sequence ID" value="NZ_BAAAJK010000001.1"/>
</dbReference>
<dbReference type="EMBL" id="BAAAJK010000001">
    <property type="protein sequence ID" value="GAA1379927.1"/>
    <property type="molecule type" value="Genomic_DNA"/>
</dbReference>
<evidence type="ECO:0000259" key="9">
    <source>
        <dbReference type="PROSITE" id="PS50850"/>
    </source>
</evidence>
<feature type="transmembrane region" description="Helical" evidence="8">
    <location>
        <begin position="313"/>
        <end position="334"/>
    </location>
</feature>
<feature type="transmembrane region" description="Helical" evidence="8">
    <location>
        <begin position="211"/>
        <end position="230"/>
    </location>
</feature>
<comment type="caution">
    <text evidence="10">The sequence shown here is derived from an EMBL/GenBank/DDBJ whole genome shotgun (WGS) entry which is preliminary data.</text>
</comment>
<keyword evidence="2" id="KW-0813">Transport</keyword>
<keyword evidence="3" id="KW-1003">Cell membrane</keyword>
<protein>
    <submittedName>
        <fullName evidence="10">MFS transporter</fullName>
    </submittedName>
</protein>
<dbReference type="InterPro" id="IPR005828">
    <property type="entry name" value="MFS_sugar_transport-like"/>
</dbReference>
<evidence type="ECO:0000256" key="5">
    <source>
        <dbReference type="ARBA" id="ARBA00022989"/>
    </source>
</evidence>
<feature type="transmembrane region" description="Helical" evidence="8">
    <location>
        <begin position="76"/>
        <end position="100"/>
    </location>
</feature>
<dbReference type="PANTHER" id="PTHR43045:SF1">
    <property type="entry name" value="SHIKIMATE TRANSPORTER"/>
    <property type="match status" value="1"/>
</dbReference>
<name>A0ABP4I3M5_9PSEU</name>
<keyword evidence="11" id="KW-1185">Reference proteome</keyword>